<dbReference type="SUPFAM" id="SSF75005">
    <property type="entry name" value="Arabinanase/levansucrase/invertase"/>
    <property type="match status" value="1"/>
</dbReference>
<evidence type="ECO:0000256" key="2">
    <source>
        <dbReference type="ARBA" id="ARBA00022801"/>
    </source>
</evidence>
<evidence type="ECO:0000256" key="3">
    <source>
        <dbReference type="ARBA" id="ARBA00023295"/>
    </source>
</evidence>
<sequence length="690" mass="77738">MKYMNKKLLLGCLFVGILLSGGLTSCQQEMQEPARITLLNNSWNMNLPLMAQAKLGGAVQADSLPVIKEVEKGFAISFTVNLEIPTFDRHILEIPGVLDVCLRQHNPLDRNKQNYPAYKMPDGSVPVLEAGLELKSPVDGHMERMIIGIPLAMLNQPLGEHEVILNFSGVRWTMYVDGKLLDNDFPLGYPLPEKMKNWKIDSHFVSQAAIYYPSLHPERAEGATVGLQPQVQFWTPTGHNAWVGDVVSLYHDGTYHLFYLYDRRGHQSKFGRGGHYFEHLSTKDFRHWTEHEAAVPIEEQWETFGTGTPFIFNNQLCISYGYHTTRIYPREQTTLPELYEYLDKHGYTGSFNRHQMSGVAAGSSYSVSDDGIHFRKTGILFHPCENPSIYVDPKGDLKMLANYGARGTWASDSVSGGWHCLDENFPLGGDCTFFFHWGDYDYIIGGFTRLWAKETVQPDSVYQDVVAEGLDFYNGSCVPTITEISNNRFVMAGWMWMKAWGGPLVIHEMVQLPKGRIGTKWMDELVPAVSPDAITLSGSSDKIEKIPSGSFLLTFEVTPVGPDGKLTVNLLPSADKGTQDACEWKLDSGEKRAQYAFVGDKDSRERSLREGGAPQQGRNYAIENLIDTDKTFTVRMVVKTSDKFDGSLVDTEIAGKRTMVSYREKLAVERLQFHYENMEVKNVRLSLLTE</sequence>
<accession>A0A6N2RSW9</accession>
<feature type="chain" id="PRO_5033254677" evidence="4">
    <location>
        <begin position="26"/>
        <end position="690"/>
    </location>
</feature>
<evidence type="ECO:0000256" key="1">
    <source>
        <dbReference type="ARBA" id="ARBA00009902"/>
    </source>
</evidence>
<dbReference type="PROSITE" id="PS51257">
    <property type="entry name" value="PROKAR_LIPOPROTEIN"/>
    <property type="match status" value="1"/>
</dbReference>
<accession>A0A174S1Z8</accession>
<feature type="domain" description="Glycosyl hydrolase family 32 N-terminal" evidence="5">
    <location>
        <begin position="249"/>
        <end position="328"/>
    </location>
</feature>
<evidence type="ECO:0000313" key="6">
    <source>
        <dbReference type="EMBL" id="CUP91752.1"/>
    </source>
</evidence>
<dbReference type="EMBL" id="CZAE01000020">
    <property type="protein sequence ID" value="CUP91752.1"/>
    <property type="molecule type" value="Genomic_DNA"/>
</dbReference>
<evidence type="ECO:0000313" key="8">
    <source>
        <dbReference type="Proteomes" id="UP000095606"/>
    </source>
</evidence>
<dbReference type="InterPro" id="IPR023296">
    <property type="entry name" value="Glyco_hydro_beta-prop_sf"/>
</dbReference>
<reference evidence="7" key="2">
    <citation type="submission" date="2019-11" db="EMBL/GenBank/DDBJ databases">
        <authorList>
            <person name="Feng L."/>
        </authorList>
    </citation>
    <scope>NUCLEOTIDE SEQUENCE</scope>
    <source>
        <strain evidence="7">BfaecisLFYP10</strain>
    </source>
</reference>
<dbReference type="EMBL" id="CACRSZ010000018">
    <property type="protein sequence ID" value="VYS83852.1"/>
    <property type="molecule type" value="Genomic_DNA"/>
</dbReference>
<dbReference type="Proteomes" id="UP000095606">
    <property type="component" value="Unassembled WGS sequence"/>
</dbReference>
<reference evidence="6 8" key="1">
    <citation type="submission" date="2015-09" db="EMBL/GenBank/DDBJ databases">
        <authorList>
            <consortium name="Pathogen Informatics"/>
        </authorList>
    </citation>
    <scope>NUCLEOTIDE SEQUENCE [LARGE SCALE GENOMIC DNA]</scope>
    <source>
        <strain evidence="6 8">2789STDY5834846</strain>
    </source>
</reference>
<gene>
    <name evidence="7" type="ORF">BFLFYP10_00178</name>
    <name evidence="6" type="ORF">ERS852461_03714</name>
</gene>
<dbReference type="Gene3D" id="2.115.10.20">
    <property type="entry name" value="Glycosyl hydrolase domain, family 43"/>
    <property type="match status" value="1"/>
</dbReference>
<organism evidence="6 8">
    <name type="scientific">Bacteroides faecis</name>
    <dbReference type="NCBI Taxonomy" id="674529"/>
    <lineage>
        <taxon>Bacteria</taxon>
        <taxon>Pseudomonadati</taxon>
        <taxon>Bacteroidota</taxon>
        <taxon>Bacteroidia</taxon>
        <taxon>Bacteroidales</taxon>
        <taxon>Bacteroidaceae</taxon>
        <taxon>Bacteroides</taxon>
    </lineage>
</organism>
<keyword evidence="2 6" id="KW-0378">Hydrolase</keyword>
<comment type="similarity">
    <text evidence="1">Belongs to the glycosyl hydrolase 32 family.</text>
</comment>
<proteinExistence type="inferred from homology"/>
<evidence type="ECO:0000256" key="4">
    <source>
        <dbReference type="SAM" id="SignalP"/>
    </source>
</evidence>
<keyword evidence="4" id="KW-0732">Signal</keyword>
<dbReference type="GO" id="GO:0016798">
    <property type="term" value="F:hydrolase activity, acting on glycosyl bonds"/>
    <property type="evidence" value="ECO:0007669"/>
    <property type="project" value="UniProtKB-KW"/>
</dbReference>
<evidence type="ECO:0000259" key="5">
    <source>
        <dbReference type="Pfam" id="PF00251"/>
    </source>
</evidence>
<name>A0A174S1Z8_9BACE</name>
<protein>
    <submittedName>
        <fullName evidence="6">Glycosyl hydrolases family 32 N-terminal domain</fullName>
    </submittedName>
</protein>
<dbReference type="InterPro" id="IPR013148">
    <property type="entry name" value="Glyco_hydro_32_N"/>
</dbReference>
<keyword evidence="3" id="KW-0326">Glycosidase</keyword>
<dbReference type="Pfam" id="PF00251">
    <property type="entry name" value="Glyco_hydro_32N"/>
    <property type="match status" value="1"/>
</dbReference>
<dbReference type="AlphaFoldDB" id="A0A174S1Z8"/>
<evidence type="ECO:0000313" key="7">
    <source>
        <dbReference type="EMBL" id="VYS83852.1"/>
    </source>
</evidence>
<feature type="signal peptide" evidence="4">
    <location>
        <begin position="1"/>
        <end position="25"/>
    </location>
</feature>